<comment type="subcellular location">
    <subcellularLocation>
        <location evidence="1">Nucleus</location>
    </subcellularLocation>
</comment>
<dbReference type="InterPro" id="IPR001138">
    <property type="entry name" value="Zn2Cys6_DnaBD"/>
</dbReference>
<dbReference type="Pfam" id="PF00172">
    <property type="entry name" value="Zn_clus"/>
    <property type="match status" value="1"/>
</dbReference>
<keyword evidence="4" id="KW-0804">Transcription</keyword>
<evidence type="ECO:0000256" key="1">
    <source>
        <dbReference type="ARBA" id="ARBA00004123"/>
    </source>
</evidence>
<dbReference type="Gene3D" id="4.10.240.10">
    <property type="entry name" value="Zn(2)-C6 fungal-type DNA-binding domain"/>
    <property type="match status" value="1"/>
</dbReference>
<dbReference type="GO" id="GO:0005634">
    <property type="term" value="C:nucleus"/>
    <property type="evidence" value="ECO:0007669"/>
    <property type="project" value="UniProtKB-SubCell"/>
</dbReference>
<dbReference type="SUPFAM" id="SSF57701">
    <property type="entry name" value="Zn2/Cys6 DNA-binding domain"/>
    <property type="match status" value="1"/>
</dbReference>
<dbReference type="GO" id="GO:0008270">
    <property type="term" value="F:zinc ion binding"/>
    <property type="evidence" value="ECO:0007669"/>
    <property type="project" value="InterPro"/>
</dbReference>
<dbReference type="InterPro" id="IPR050815">
    <property type="entry name" value="TF_fung"/>
</dbReference>
<sequence>MPKGTTGPRARYAHQACDVCRLKKVKCDGVKPVCGPCLGSRRELECAWLKEPVRKPRTEAHFEALRKRADALEAYSKQLEQRLAQCTCSISRDTAPVAPDFALLGRGDTDGEEVSDDEGDITRELCLPTERLQLDDRDLLSLGSTTPFRFKSMVIPTLRPDPFPSAPIDPGGVYVLLLDGADEAQCSPEVNWRMYLPSELPFDRREHDRLLDIVFKYFTSWCMRVVPALFLRHMYRYIMHRGPQRLKTAHYSPMLHNAILALAATYSDDPAVRNIEARRAIAAHAKTYPEPSDRAPTLDLGPNPRIKTKRVGSIGADWQPIANAFCAGLVRRLRHR</sequence>
<evidence type="ECO:0000259" key="6">
    <source>
        <dbReference type="PROSITE" id="PS50048"/>
    </source>
</evidence>
<dbReference type="OrthoDB" id="2154091at2759"/>
<dbReference type="PROSITE" id="PS50048">
    <property type="entry name" value="ZN2_CY6_FUNGAL_2"/>
    <property type="match status" value="1"/>
</dbReference>
<keyword evidence="3" id="KW-0805">Transcription regulation</keyword>
<comment type="caution">
    <text evidence="7">The sequence shown here is derived from an EMBL/GenBank/DDBJ whole genome shotgun (WGS) entry which is preliminary data.</text>
</comment>
<evidence type="ECO:0000256" key="5">
    <source>
        <dbReference type="ARBA" id="ARBA00023242"/>
    </source>
</evidence>
<dbReference type="GO" id="GO:0000981">
    <property type="term" value="F:DNA-binding transcription factor activity, RNA polymerase II-specific"/>
    <property type="evidence" value="ECO:0007669"/>
    <property type="project" value="InterPro"/>
</dbReference>
<gene>
    <name evidence="7" type="ORF">HMN09_01176500</name>
</gene>
<evidence type="ECO:0000256" key="3">
    <source>
        <dbReference type="ARBA" id="ARBA00023015"/>
    </source>
</evidence>
<dbReference type="EMBL" id="JACAZE010000020">
    <property type="protein sequence ID" value="KAF7293807.1"/>
    <property type="molecule type" value="Genomic_DNA"/>
</dbReference>
<dbReference type="Proteomes" id="UP000613580">
    <property type="component" value="Unassembled WGS sequence"/>
</dbReference>
<keyword evidence="2" id="KW-0479">Metal-binding</keyword>
<dbReference type="SMART" id="SM00066">
    <property type="entry name" value="GAL4"/>
    <property type="match status" value="1"/>
</dbReference>
<keyword evidence="5" id="KW-0539">Nucleus</keyword>
<feature type="domain" description="Zn(2)-C6 fungal-type" evidence="6">
    <location>
        <begin position="16"/>
        <end position="48"/>
    </location>
</feature>
<protein>
    <submittedName>
        <fullName evidence="7">Zn(2)-C6 fungal-type domain-containing protein</fullName>
    </submittedName>
</protein>
<dbReference type="CDD" id="cd00067">
    <property type="entry name" value="GAL4"/>
    <property type="match status" value="1"/>
</dbReference>
<evidence type="ECO:0000313" key="7">
    <source>
        <dbReference type="EMBL" id="KAF7293807.1"/>
    </source>
</evidence>
<evidence type="ECO:0000256" key="4">
    <source>
        <dbReference type="ARBA" id="ARBA00023163"/>
    </source>
</evidence>
<reference evidence="7" key="1">
    <citation type="submission" date="2020-05" db="EMBL/GenBank/DDBJ databases">
        <title>Mycena genomes resolve the evolution of fungal bioluminescence.</title>
        <authorList>
            <person name="Tsai I.J."/>
        </authorList>
    </citation>
    <scope>NUCLEOTIDE SEQUENCE</scope>
    <source>
        <strain evidence="7">110903Hualien_Pintung</strain>
    </source>
</reference>
<proteinExistence type="predicted"/>
<dbReference type="PANTHER" id="PTHR47338:SF5">
    <property type="entry name" value="ZN(II)2CYS6 TRANSCRIPTION FACTOR (EUROFUNG)"/>
    <property type="match status" value="1"/>
</dbReference>
<dbReference type="AlphaFoldDB" id="A0A8H6VTX5"/>
<name>A0A8H6VTX5_MYCCL</name>
<keyword evidence="8" id="KW-1185">Reference proteome</keyword>
<evidence type="ECO:0000313" key="8">
    <source>
        <dbReference type="Proteomes" id="UP000613580"/>
    </source>
</evidence>
<dbReference type="PANTHER" id="PTHR47338">
    <property type="entry name" value="ZN(II)2CYS6 TRANSCRIPTION FACTOR (EUROFUNG)-RELATED"/>
    <property type="match status" value="1"/>
</dbReference>
<dbReference type="PROSITE" id="PS00463">
    <property type="entry name" value="ZN2_CY6_FUNGAL_1"/>
    <property type="match status" value="1"/>
</dbReference>
<accession>A0A8H6VTX5</accession>
<dbReference type="InterPro" id="IPR036864">
    <property type="entry name" value="Zn2-C6_fun-type_DNA-bd_sf"/>
</dbReference>
<dbReference type="CDD" id="cd12148">
    <property type="entry name" value="fungal_TF_MHR"/>
    <property type="match status" value="1"/>
</dbReference>
<evidence type="ECO:0000256" key="2">
    <source>
        <dbReference type="ARBA" id="ARBA00022723"/>
    </source>
</evidence>
<organism evidence="7 8">
    <name type="scientific">Mycena chlorophos</name>
    <name type="common">Agaric fungus</name>
    <name type="synonym">Agaricus chlorophos</name>
    <dbReference type="NCBI Taxonomy" id="658473"/>
    <lineage>
        <taxon>Eukaryota</taxon>
        <taxon>Fungi</taxon>
        <taxon>Dikarya</taxon>
        <taxon>Basidiomycota</taxon>
        <taxon>Agaricomycotina</taxon>
        <taxon>Agaricomycetes</taxon>
        <taxon>Agaricomycetidae</taxon>
        <taxon>Agaricales</taxon>
        <taxon>Marasmiineae</taxon>
        <taxon>Mycenaceae</taxon>
        <taxon>Mycena</taxon>
    </lineage>
</organism>